<dbReference type="InterPro" id="IPR012674">
    <property type="entry name" value="Calycin"/>
</dbReference>
<keyword evidence="2" id="KW-0873">Pyrrolidone carboxylic acid</keyword>
<dbReference type="Ensembl" id="ENSNBRT00000006091.1">
    <property type="protein sequence ID" value="ENSNBRP00000005909.1"/>
    <property type="gene ID" value="ENSNBRG00000004654.1"/>
</dbReference>
<feature type="signal peptide" evidence="3">
    <location>
        <begin position="1"/>
        <end position="16"/>
    </location>
</feature>
<name>A0A3Q4MAY6_NEOBR</name>
<reference evidence="5" key="2">
    <citation type="submission" date="2025-09" db="UniProtKB">
        <authorList>
            <consortium name="Ensembl"/>
        </authorList>
    </citation>
    <scope>IDENTIFICATION</scope>
</reference>
<reference evidence="5" key="1">
    <citation type="submission" date="2025-08" db="UniProtKB">
        <authorList>
            <consortium name="Ensembl"/>
        </authorList>
    </citation>
    <scope>IDENTIFICATION</scope>
</reference>
<dbReference type="InterPro" id="IPR000566">
    <property type="entry name" value="Lipocln_cytosolic_FA-bd_dom"/>
</dbReference>
<dbReference type="GO" id="GO:0006869">
    <property type="term" value="P:lipid transport"/>
    <property type="evidence" value="ECO:0007669"/>
    <property type="project" value="InterPro"/>
</dbReference>
<dbReference type="GO" id="GO:0007420">
    <property type="term" value="P:brain development"/>
    <property type="evidence" value="ECO:0007669"/>
    <property type="project" value="InterPro"/>
</dbReference>
<evidence type="ECO:0000256" key="2">
    <source>
        <dbReference type="ARBA" id="ARBA00023283"/>
    </source>
</evidence>
<dbReference type="Gene3D" id="2.40.128.20">
    <property type="match status" value="1"/>
</dbReference>
<evidence type="ECO:0000256" key="3">
    <source>
        <dbReference type="SAM" id="SignalP"/>
    </source>
</evidence>
<dbReference type="GO" id="GO:0042246">
    <property type="term" value="P:tissue regeneration"/>
    <property type="evidence" value="ECO:0007669"/>
    <property type="project" value="InterPro"/>
</dbReference>
<dbReference type="Pfam" id="PF08212">
    <property type="entry name" value="Lipocalin_2"/>
    <property type="match status" value="1"/>
</dbReference>
<dbReference type="InterPro" id="IPR002969">
    <property type="entry name" value="ApolipopD"/>
</dbReference>
<evidence type="ECO:0000313" key="5">
    <source>
        <dbReference type="Ensembl" id="ENSNBRP00000005909.1"/>
    </source>
</evidence>
<evidence type="ECO:0000313" key="6">
    <source>
        <dbReference type="Proteomes" id="UP000261580"/>
    </source>
</evidence>
<feature type="domain" description="Lipocalin/cytosolic fatty-acid binding" evidence="4">
    <location>
        <begin position="35"/>
        <end position="105"/>
    </location>
</feature>
<proteinExistence type="predicted"/>
<dbReference type="Proteomes" id="UP000261580">
    <property type="component" value="Unassembled WGS sequence"/>
</dbReference>
<organism evidence="5 6">
    <name type="scientific">Neolamprologus brichardi</name>
    <name type="common">Fairy cichlid</name>
    <name type="synonym">Lamprologus brichardi</name>
    <dbReference type="NCBI Taxonomy" id="32507"/>
    <lineage>
        <taxon>Eukaryota</taxon>
        <taxon>Metazoa</taxon>
        <taxon>Chordata</taxon>
        <taxon>Craniata</taxon>
        <taxon>Vertebrata</taxon>
        <taxon>Euteleostomi</taxon>
        <taxon>Actinopterygii</taxon>
        <taxon>Neopterygii</taxon>
        <taxon>Teleostei</taxon>
        <taxon>Neoteleostei</taxon>
        <taxon>Acanthomorphata</taxon>
        <taxon>Ovalentaria</taxon>
        <taxon>Cichlomorphae</taxon>
        <taxon>Cichliformes</taxon>
        <taxon>Cichlidae</taxon>
        <taxon>African cichlids</taxon>
        <taxon>Pseudocrenilabrinae</taxon>
        <taxon>Lamprologini</taxon>
        <taxon>Neolamprologus</taxon>
    </lineage>
</organism>
<sequence length="148" mass="16964">MSPVYFLLLLVPVISAQTFHWGPCPTPKVQSDFILEPYLGEWYEIEKLPAYFAIGECVRANYSMREDGTVRVLTSQVLKVRWVVEGTAKVMEPKEPAKLGCFSLSVFASFLFFRLMYSCKKMVDHAKQLMTDEGIDISKMTHKSELQK</sequence>
<protein>
    <recommendedName>
        <fullName evidence="1">Apolipoprotein D</fullName>
    </recommendedName>
</protein>
<evidence type="ECO:0000259" key="4">
    <source>
        <dbReference type="Pfam" id="PF08212"/>
    </source>
</evidence>
<evidence type="ECO:0000256" key="1">
    <source>
        <dbReference type="ARBA" id="ARBA00019890"/>
    </source>
</evidence>
<dbReference type="GeneTree" id="ENSGT00510000046981"/>
<dbReference type="Bgee" id="ENSNBRG00000004654">
    <property type="expression patterns" value="Expressed in zone of skin and 1 other cell type or tissue"/>
</dbReference>
<dbReference type="GO" id="GO:0006629">
    <property type="term" value="P:lipid metabolic process"/>
    <property type="evidence" value="ECO:0007669"/>
    <property type="project" value="TreeGrafter"/>
</dbReference>
<keyword evidence="6" id="KW-1185">Reference proteome</keyword>
<keyword evidence="3" id="KW-0732">Signal</keyword>
<dbReference type="GO" id="GO:0008289">
    <property type="term" value="F:lipid binding"/>
    <property type="evidence" value="ECO:0007669"/>
    <property type="project" value="InterPro"/>
</dbReference>
<dbReference type="AlphaFoldDB" id="A0A3Q4MAY6"/>
<dbReference type="PANTHER" id="PTHR10612">
    <property type="entry name" value="APOLIPOPROTEIN D"/>
    <property type="match status" value="1"/>
</dbReference>
<dbReference type="GO" id="GO:0005737">
    <property type="term" value="C:cytoplasm"/>
    <property type="evidence" value="ECO:0007669"/>
    <property type="project" value="TreeGrafter"/>
</dbReference>
<feature type="chain" id="PRO_5047278524" description="Apolipoprotein D" evidence="3">
    <location>
        <begin position="17"/>
        <end position="148"/>
    </location>
</feature>
<dbReference type="GO" id="GO:0000302">
    <property type="term" value="P:response to reactive oxygen species"/>
    <property type="evidence" value="ECO:0007669"/>
    <property type="project" value="TreeGrafter"/>
</dbReference>
<dbReference type="PRINTS" id="PR01219">
    <property type="entry name" value="APOLIPOPROTD"/>
</dbReference>
<dbReference type="SUPFAM" id="SSF50814">
    <property type="entry name" value="Lipocalins"/>
    <property type="match status" value="1"/>
</dbReference>
<dbReference type="PANTHER" id="PTHR10612:SF15">
    <property type="entry name" value="APOLIPOPROTEIN D"/>
    <property type="match status" value="1"/>
</dbReference>
<accession>A0A3Q4MAY6</accession>